<accession>A0A0A9C3K8</accession>
<proteinExistence type="predicted"/>
<dbReference type="AlphaFoldDB" id="A0A0A9C3K8"/>
<name>A0A0A9C3K8_ARUDO</name>
<sequence length="30" mass="3415">MRSCYGLFCPKITPYSKVTESIISAPVLFY</sequence>
<evidence type="ECO:0000313" key="1">
    <source>
        <dbReference type="EMBL" id="JAD69043.1"/>
    </source>
</evidence>
<dbReference type="EMBL" id="GBRH01228852">
    <property type="protein sequence ID" value="JAD69043.1"/>
    <property type="molecule type" value="Transcribed_RNA"/>
</dbReference>
<protein>
    <submittedName>
        <fullName evidence="1">Uncharacterized protein</fullName>
    </submittedName>
</protein>
<reference evidence="1" key="2">
    <citation type="journal article" date="2015" name="Data Brief">
        <title>Shoot transcriptome of the giant reed, Arundo donax.</title>
        <authorList>
            <person name="Barrero R.A."/>
            <person name="Guerrero F.D."/>
            <person name="Moolhuijzen P."/>
            <person name="Goolsby J.A."/>
            <person name="Tidwell J."/>
            <person name="Bellgard S.E."/>
            <person name="Bellgard M.I."/>
        </authorList>
    </citation>
    <scope>NUCLEOTIDE SEQUENCE</scope>
    <source>
        <tissue evidence="1">Shoot tissue taken approximately 20 cm above the soil surface</tissue>
    </source>
</reference>
<reference evidence="1" key="1">
    <citation type="submission" date="2014-09" db="EMBL/GenBank/DDBJ databases">
        <authorList>
            <person name="Magalhaes I.L.F."/>
            <person name="Oliveira U."/>
            <person name="Santos F.R."/>
            <person name="Vidigal T.H.D.A."/>
            <person name="Brescovit A.D."/>
            <person name="Santos A.J."/>
        </authorList>
    </citation>
    <scope>NUCLEOTIDE SEQUENCE</scope>
    <source>
        <tissue evidence="1">Shoot tissue taken approximately 20 cm above the soil surface</tissue>
    </source>
</reference>
<organism evidence="1">
    <name type="scientific">Arundo donax</name>
    <name type="common">Giant reed</name>
    <name type="synonym">Donax arundinaceus</name>
    <dbReference type="NCBI Taxonomy" id="35708"/>
    <lineage>
        <taxon>Eukaryota</taxon>
        <taxon>Viridiplantae</taxon>
        <taxon>Streptophyta</taxon>
        <taxon>Embryophyta</taxon>
        <taxon>Tracheophyta</taxon>
        <taxon>Spermatophyta</taxon>
        <taxon>Magnoliopsida</taxon>
        <taxon>Liliopsida</taxon>
        <taxon>Poales</taxon>
        <taxon>Poaceae</taxon>
        <taxon>PACMAD clade</taxon>
        <taxon>Arundinoideae</taxon>
        <taxon>Arundineae</taxon>
        <taxon>Arundo</taxon>
    </lineage>
</organism>